<dbReference type="RefSeq" id="WP_083545783.1">
    <property type="nucleotide sequence ID" value="NZ_FRAW01000013.1"/>
</dbReference>
<dbReference type="Pfam" id="PF13385">
    <property type="entry name" value="Laminin_G_3"/>
    <property type="match status" value="1"/>
</dbReference>
<dbReference type="GO" id="GO:0030246">
    <property type="term" value="F:carbohydrate binding"/>
    <property type="evidence" value="ECO:0007669"/>
    <property type="project" value="UniProtKB-KW"/>
</dbReference>
<proteinExistence type="predicted"/>
<reference evidence="2" key="1">
    <citation type="submission" date="2016-11" db="EMBL/GenBank/DDBJ databases">
        <authorList>
            <person name="Varghese N."/>
            <person name="Submissions S."/>
        </authorList>
    </citation>
    <scope>NUCLEOTIDE SEQUENCE [LARGE SCALE GENOMIC DNA]</scope>
    <source>
        <strain evidence="2">UWOS</strain>
    </source>
</reference>
<dbReference type="EMBL" id="FRAW01000013">
    <property type="protein sequence ID" value="SHK67141.1"/>
    <property type="molecule type" value="Genomic_DNA"/>
</dbReference>
<keyword evidence="2" id="KW-1185">Reference proteome</keyword>
<dbReference type="AlphaFoldDB" id="A0A1M6UD96"/>
<evidence type="ECO:0000313" key="2">
    <source>
        <dbReference type="Proteomes" id="UP000184275"/>
    </source>
</evidence>
<dbReference type="InterPro" id="IPR013320">
    <property type="entry name" value="ConA-like_dom_sf"/>
</dbReference>
<name>A0A1M6UD96_9BACT</name>
<gene>
    <name evidence="1" type="ORF">SAMN05720469_11359</name>
</gene>
<organism evidence="1 2">
    <name type="scientific">Fibrobacter intestinalis</name>
    <dbReference type="NCBI Taxonomy" id="28122"/>
    <lineage>
        <taxon>Bacteria</taxon>
        <taxon>Pseudomonadati</taxon>
        <taxon>Fibrobacterota</taxon>
        <taxon>Fibrobacteria</taxon>
        <taxon>Fibrobacterales</taxon>
        <taxon>Fibrobacteraceae</taxon>
        <taxon>Fibrobacter</taxon>
    </lineage>
</organism>
<keyword evidence="1" id="KW-0430">Lectin</keyword>
<dbReference type="Gene3D" id="2.60.120.200">
    <property type="match status" value="1"/>
</dbReference>
<evidence type="ECO:0000313" key="1">
    <source>
        <dbReference type="EMBL" id="SHK67141.1"/>
    </source>
</evidence>
<accession>A0A1M6UD96</accession>
<dbReference type="SUPFAM" id="SSF49899">
    <property type="entry name" value="Concanavalin A-like lectins/glucanases"/>
    <property type="match status" value="1"/>
</dbReference>
<dbReference type="PROSITE" id="PS51257">
    <property type="entry name" value="PROKAR_LIPOPROTEIN"/>
    <property type="match status" value="1"/>
</dbReference>
<protein>
    <submittedName>
        <fullName evidence="1">Concanavalin A-like lectin/glucanases superfamily protein</fullName>
    </submittedName>
</protein>
<dbReference type="Proteomes" id="UP000184275">
    <property type="component" value="Unassembled WGS sequence"/>
</dbReference>
<sequence length="530" mass="57951">MKMNFALRRGKAWMPLAFWMLLLLVFAACSQESRTAGGVTDIGNSIAGHIVLADGVSPAVGARVVLYEDSWKYAVIADSLETWTDSAGNFSLDNVSDKMRTLRAEQGKNQSLLNLSNDSVQVVLGNSRSLEGKISSESSGSVRIVGTHLTSAVDENGVFAFEEVPSGMISLVYMQDSVPESYFAFWTTDNRQSVALPELKTLTANDSVLVLADASLYADSSYGVALGSSVSTAVSVALSYSPTETLRNFVMPVKFNNLIDFATFSNPDSFQIVSEWGKEQNFEVDYWTPRASQGVLWVRLDSIAAGDGNVNLYIIRRCSDSSSRAFLKSDSVVAALHLNGDASLNFPSDSDKAFGFIGYGTTISEGQSISVDPEDLFEGDFTLSVWAYWNGRNNKHQVLFSSRASADSIGIQWYYDNINSTFAVYNFFNWDSLPGALVAMDSLTWNRVSLVSQKDSISMFVNGIAVGNPVAFSVRPFNAPLPFRVGGNEVGEESWNGALDEIRVDKKARSAEWLRMEYETQAAAGNILRE</sequence>